<evidence type="ECO:0000256" key="7">
    <source>
        <dbReference type="SAM" id="MobiDB-lite"/>
    </source>
</evidence>
<feature type="compositionally biased region" description="Low complexity" evidence="7">
    <location>
        <begin position="288"/>
        <end position="305"/>
    </location>
</feature>
<feature type="region of interest" description="Disordered" evidence="7">
    <location>
        <begin position="128"/>
        <end position="160"/>
    </location>
</feature>
<keyword evidence="2" id="KW-0677">Repeat</keyword>
<dbReference type="PROSITE" id="PS00028">
    <property type="entry name" value="ZINC_FINGER_C2H2_1"/>
    <property type="match status" value="4"/>
</dbReference>
<evidence type="ECO:0000256" key="4">
    <source>
        <dbReference type="ARBA" id="ARBA00022833"/>
    </source>
</evidence>
<feature type="domain" description="C2H2-type" evidence="8">
    <location>
        <begin position="46"/>
        <end position="75"/>
    </location>
</feature>
<evidence type="ECO:0000256" key="5">
    <source>
        <dbReference type="ARBA" id="ARBA00023242"/>
    </source>
</evidence>
<name>A0AAE8MS42_9PEZI</name>
<dbReference type="SMART" id="SM00355">
    <property type="entry name" value="ZnF_C2H2"/>
    <property type="match status" value="4"/>
</dbReference>
<dbReference type="Pfam" id="PF00096">
    <property type="entry name" value="zf-C2H2"/>
    <property type="match status" value="3"/>
</dbReference>
<dbReference type="PANTHER" id="PTHR23235:SF142">
    <property type="entry name" value="ZINC FINGER PROTEIN 384"/>
    <property type="match status" value="1"/>
</dbReference>
<feature type="compositionally biased region" description="Low complexity" evidence="7">
    <location>
        <begin position="346"/>
        <end position="376"/>
    </location>
</feature>
<evidence type="ECO:0000256" key="3">
    <source>
        <dbReference type="ARBA" id="ARBA00022771"/>
    </source>
</evidence>
<dbReference type="PROSITE" id="PS50157">
    <property type="entry name" value="ZINC_FINGER_C2H2_2"/>
    <property type="match status" value="4"/>
</dbReference>
<dbReference type="EMBL" id="ONZQ02000002">
    <property type="protein sequence ID" value="SPN98549.1"/>
    <property type="molecule type" value="Genomic_DNA"/>
</dbReference>
<feature type="compositionally biased region" description="Acidic residues" evidence="7">
    <location>
        <begin position="140"/>
        <end position="150"/>
    </location>
</feature>
<dbReference type="InterPro" id="IPR013087">
    <property type="entry name" value="Znf_C2H2_type"/>
</dbReference>
<evidence type="ECO:0000313" key="9">
    <source>
        <dbReference type="EMBL" id="SPN98549.1"/>
    </source>
</evidence>
<dbReference type="FunFam" id="3.30.160.60:FF:000125">
    <property type="entry name" value="Putative zinc finger protein 143"/>
    <property type="match status" value="2"/>
</dbReference>
<keyword evidence="10" id="KW-1185">Reference proteome</keyword>
<proteinExistence type="predicted"/>
<dbReference type="GO" id="GO:0008270">
    <property type="term" value="F:zinc ion binding"/>
    <property type="evidence" value="ECO:0007669"/>
    <property type="project" value="UniProtKB-KW"/>
</dbReference>
<keyword evidence="3 6" id="KW-0863">Zinc-finger</keyword>
<evidence type="ECO:0000256" key="1">
    <source>
        <dbReference type="ARBA" id="ARBA00022723"/>
    </source>
</evidence>
<reference evidence="9" key="1">
    <citation type="submission" date="2018-03" db="EMBL/GenBank/DDBJ databases">
        <authorList>
            <person name="Guldener U."/>
        </authorList>
    </citation>
    <scope>NUCLEOTIDE SEQUENCE</scope>
</reference>
<keyword evidence="1" id="KW-0479">Metal-binding</keyword>
<dbReference type="FunFam" id="3.30.160.60:FF:002343">
    <property type="entry name" value="Zinc finger protein 33A"/>
    <property type="match status" value="1"/>
</dbReference>
<evidence type="ECO:0000313" key="10">
    <source>
        <dbReference type="Proteomes" id="UP001187682"/>
    </source>
</evidence>
<keyword evidence="5" id="KW-0539">Nucleus</keyword>
<feature type="region of interest" description="Disordered" evidence="7">
    <location>
        <begin position="280"/>
        <end position="312"/>
    </location>
</feature>
<feature type="domain" description="C2H2-type" evidence="8">
    <location>
        <begin position="106"/>
        <end position="131"/>
    </location>
</feature>
<dbReference type="Gene3D" id="3.30.160.60">
    <property type="entry name" value="Classic Zinc Finger"/>
    <property type="match status" value="4"/>
</dbReference>
<dbReference type="GO" id="GO:0000981">
    <property type="term" value="F:DNA-binding transcription factor activity, RNA polymerase II-specific"/>
    <property type="evidence" value="ECO:0007669"/>
    <property type="project" value="UniProtKB-ARBA"/>
</dbReference>
<sequence length="440" mass="48659">MELLELVENEPTARPFQCDWQSCNKSFNRKSDLQRHYRIHTNERPYSCMTPGCGKSFIQRSALTVHIRTHTGEKPHQCAHMGCGKRFSDSSSLARHRRIHTGKRPYKCGHDGCLKSFCRKTTMVKHQRRSHQRGIHPNELLDDCTSDSDSAESPCTPKHSGMQWPVQGAVNGGQTPIPHGHSLHRAASFADFGPQMGQYSIPQSYGHRHTVSGGPHEFHGQPVPGQHPGVQMLHRTASLPQTYYVTEQSNPGVATMSTNTMSQQYQVPRQPMERLPIEIPYSAPGMTSSVQSSPSSFSASGRSPSTQDGFYTHQPTQAATYALHTASPVEQQQSQASIVSYPSPIPQQISQIPVSPHQPMPTQSQSQESSVPPSSEHFQQPAAQPEAGHWYSNVPYQPPVEVATIGQLPTYGAGVYDPWGPKIEFEDPSMQLPSARIASM</sequence>
<accession>A0AAE8MS42</accession>
<evidence type="ECO:0000256" key="6">
    <source>
        <dbReference type="PROSITE-ProRule" id="PRU00042"/>
    </source>
</evidence>
<dbReference type="GO" id="GO:0000978">
    <property type="term" value="F:RNA polymerase II cis-regulatory region sequence-specific DNA binding"/>
    <property type="evidence" value="ECO:0007669"/>
    <property type="project" value="TreeGrafter"/>
</dbReference>
<dbReference type="InterPro" id="IPR036236">
    <property type="entry name" value="Znf_C2H2_sf"/>
</dbReference>
<feature type="domain" description="C2H2-type" evidence="8">
    <location>
        <begin position="16"/>
        <end position="45"/>
    </location>
</feature>
<comment type="caution">
    <text evidence="9">The sequence shown here is derived from an EMBL/GenBank/DDBJ whole genome shotgun (WGS) entry which is preliminary data.</text>
</comment>
<dbReference type="PANTHER" id="PTHR23235">
    <property type="entry name" value="KRUEPPEL-LIKE TRANSCRIPTION FACTOR"/>
    <property type="match status" value="1"/>
</dbReference>
<protein>
    <submittedName>
        <fullName evidence="9">Related to zinc finger protein</fullName>
    </submittedName>
</protein>
<keyword evidence="4" id="KW-0862">Zinc</keyword>
<dbReference type="Proteomes" id="UP001187682">
    <property type="component" value="Unassembled WGS sequence"/>
</dbReference>
<evidence type="ECO:0000256" key="2">
    <source>
        <dbReference type="ARBA" id="ARBA00022737"/>
    </source>
</evidence>
<evidence type="ECO:0000259" key="8">
    <source>
        <dbReference type="PROSITE" id="PS50157"/>
    </source>
</evidence>
<dbReference type="AlphaFoldDB" id="A0AAE8MS42"/>
<feature type="region of interest" description="Disordered" evidence="7">
    <location>
        <begin position="346"/>
        <end position="392"/>
    </location>
</feature>
<gene>
    <name evidence="9" type="ORF">DNG_01595</name>
</gene>
<organism evidence="9 10">
    <name type="scientific">Cephalotrichum gorgonifer</name>
    <dbReference type="NCBI Taxonomy" id="2041049"/>
    <lineage>
        <taxon>Eukaryota</taxon>
        <taxon>Fungi</taxon>
        <taxon>Dikarya</taxon>
        <taxon>Ascomycota</taxon>
        <taxon>Pezizomycotina</taxon>
        <taxon>Sordariomycetes</taxon>
        <taxon>Hypocreomycetidae</taxon>
        <taxon>Microascales</taxon>
        <taxon>Microascaceae</taxon>
        <taxon>Cephalotrichum</taxon>
    </lineage>
</organism>
<dbReference type="SUPFAM" id="SSF57667">
    <property type="entry name" value="beta-beta-alpha zinc fingers"/>
    <property type="match status" value="2"/>
</dbReference>
<feature type="domain" description="C2H2-type" evidence="8">
    <location>
        <begin position="76"/>
        <end position="105"/>
    </location>
</feature>